<protein>
    <submittedName>
        <fullName evidence="5">Transcriptional regulator</fullName>
    </submittedName>
</protein>
<evidence type="ECO:0000259" key="4">
    <source>
        <dbReference type="PROSITE" id="PS50987"/>
    </source>
</evidence>
<dbReference type="PANTHER" id="PTHR43132:SF2">
    <property type="entry name" value="ARSENICAL RESISTANCE OPERON REPRESSOR ARSR-RELATED"/>
    <property type="match status" value="1"/>
</dbReference>
<sequence>MSGESKELRVYQLHAELCSALAHPRRLQILNLLRDGEKSVKELLSETGTNKANLSQHLTVLRKQKIVSARREGVNIFYRLTNFKMIKACDIIREVLVEQLKESNELLKEYKW</sequence>
<accession>A0A2M7S5J6</accession>
<dbReference type="PRINTS" id="PR00778">
    <property type="entry name" value="HTHARSR"/>
</dbReference>
<dbReference type="InterPro" id="IPR036390">
    <property type="entry name" value="WH_DNA-bd_sf"/>
</dbReference>
<evidence type="ECO:0000256" key="1">
    <source>
        <dbReference type="ARBA" id="ARBA00023015"/>
    </source>
</evidence>
<name>A0A2M7S5J6_9BACT</name>
<dbReference type="AlphaFoldDB" id="A0A2M7S5J6"/>
<dbReference type="EMBL" id="PFMR01000301">
    <property type="protein sequence ID" value="PIZ14805.1"/>
    <property type="molecule type" value="Genomic_DNA"/>
</dbReference>
<dbReference type="InterPro" id="IPR051011">
    <property type="entry name" value="Metal_resp_trans_reg"/>
</dbReference>
<dbReference type="CDD" id="cd00090">
    <property type="entry name" value="HTH_ARSR"/>
    <property type="match status" value="1"/>
</dbReference>
<comment type="caution">
    <text evidence="5">The sequence shown here is derived from an EMBL/GenBank/DDBJ whole genome shotgun (WGS) entry which is preliminary data.</text>
</comment>
<keyword evidence="2" id="KW-0238">DNA-binding</keyword>
<gene>
    <name evidence="5" type="ORF">COY52_10990</name>
</gene>
<dbReference type="PROSITE" id="PS50987">
    <property type="entry name" value="HTH_ARSR_2"/>
    <property type="match status" value="1"/>
</dbReference>
<dbReference type="SUPFAM" id="SSF46785">
    <property type="entry name" value="Winged helix' DNA-binding domain"/>
    <property type="match status" value="1"/>
</dbReference>
<evidence type="ECO:0000256" key="3">
    <source>
        <dbReference type="ARBA" id="ARBA00023163"/>
    </source>
</evidence>
<evidence type="ECO:0000313" key="6">
    <source>
        <dbReference type="Proteomes" id="UP000229307"/>
    </source>
</evidence>
<dbReference type="InterPro" id="IPR001845">
    <property type="entry name" value="HTH_ArsR_DNA-bd_dom"/>
</dbReference>
<feature type="domain" description="HTH arsR-type" evidence="4">
    <location>
        <begin position="6"/>
        <end position="107"/>
    </location>
</feature>
<proteinExistence type="predicted"/>
<organism evidence="5 6">
    <name type="scientific">Candidatus Desantisbacteria bacterium CG_4_10_14_0_8_um_filter_48_22</name>
    <dbReference type="NCBI Taxonomy" id="1974543"/>
    <lineage>
        <taxon>Bacteria</taxon>
        <taxon>Candidatus Desantisiibacteriota</taxon>
    </lineage>
</organism>
<keyword evidence="3" id="KW-0804">Transcription</keyword>
<dbReference type="GO" id="GO:0003700">
    <property type="term" value="F:DNA-binding transcription factor activity"/>
    <property type="evidence" value="ECO:0007669"/>
    <property type="project" value="InterPro"/>
</dbReference>
<dbReference type="SMART" id="SM00418">
    <property type="entry name" value="HTH_ARSR"/>
    <property type="match status" value="1"/>
</dbReference>
<dbReference type="PANTHER" id="PTHR43132">
    <property type="entry name" value="ARSENICAL RESISTANCE OPERON REPRESSOR ARSR-RELATED"/>
    <property type="match status" value="1"/>
</dbReference>
<dbReference type="Proteomes" id="UP000229307">
    <property type="component" value="Unassembled WGS sequence"/>
</dbReference>
<dbReference type="Pfam" id="PF01022">
    <property type="entry name" value="HTH_5"/>
    <property type="match status" value="1"/>
</dbReference>
<evidence type="ECO:0000256" key="2">
    <source>
        <dbReference type="ARBA" id="ARBA00023125"/>
    </source>
</evidence>
<dbReference type="InterPro" id="IPR011991">
    <property type="entry name" value="ArsR-like_HTH"/>
</dbReference>
<reference evidence="6" key="1">
    <citation type="submission" date="2017-09" db="EMBL/GenBank/DDBJ databases">
        <title>Depth-based differentiation of microbial function through sediment-hosted aquifers and enrichment of novel symbionts in the deep terrestrial subsurface.</title>
        <authorList>
            <person name="Probst A.J."/>
            <person name="Ladd B."/>
            <person name="Jarett J.K."/>
            <person name="Geller-Mcgrath D.E."/>
            <person name="Sieber C.M.K."/>
            <person name="Emerson J.B."/>
            <person name="Anantharaman K."/>
            <person name="Thomas B.C."/>
            <person name="Malmstrom R."/>
            <person name="Stieglmeier M."/>
            <person name="Klingl A."/>
            <person name="Woyke T."/>
            <person name="Ryan C.M."/>
            <person name="Banfield J.F."/>
        </authorList>
    </citation>
    <scope>NUCLEOTIDE SEQUENCE [LARGE SCALE GENOMIC DNA]</scope>
</reference>
<dbReference type="InterPro" id="IPR036388">
    <property type="entry name" value="WH-like_DNA-bd_sf"/>
</dbReference>
<dbReference type="NCBIfam" id="NF033788">
    <property type="entry name" value="HTH_metalloreg"/>
    <property type="match status" value="1"/>
</dbReference>
<evidence type="ECO:0000313" key="5">
    <source>
        <dbReference type="EMBL" id="PIZ14805.1"/>
    </source>
</evidence>
<keyword evidence="1" id="KW-0805">Transcription regulation</keyword>
<dbReference type="Gene3D" id="1.10.10.10">
    <property type="entry name" value="Winged helix-like DNA-binding domain superfamily/Winged helix DNA-binding domain"/>
    <property type="match status" value="1"/>
</dbReference>
<dbReference type="GO" id="GO:0003677">
    <property type="term" value="F:DNA binding"/>
    <property type="evidence" value="ECO:0007669"/>
    <property type="project" value="UniProtKB-KW"/>
</dbReference>